<evidence type="ECO:0000313" key="8">
    <source>
        <dbReference type="EMBL" id="KAL1206480.1"/>
    </source>
</evidence>
<dbReference type="SMART" id="SM00184">
    <property type="entry name" value="RING"/>
    <property type="match status" value="1"/>
</dbReference>
<dbReference type="Pfam" id="PF13639">
    <property type="entry name" value="zf-RING_2"/>
    <property type="match status" value="1"/>
</dbReference>
<dbReference type="GO" id="GO:0061630">
    <property type="term" value="F:ubiquitin protein ligase activity"/>
    <property type="evidence" value="ECO:0007669"/>
    <property type="project" value="UniProtKB-EC"/>
</dbReference>
<name>A0ABD1AI68_CARAN</name>
<evidence type="ECO:0000256" key="6">
    <source>
        <dbReference type="PROSITE-ProRule" id="PRU00175"/>
    </source>
</evidence>
<keyword evidence="3" id="KW-0479">Metal-binding</keyword>
<sequence length="181" mass="20490">METQTFSHGDLDGHIFPLPLLYDGSKLLLLEREIPEMFLDNEETFRNHITMVLPKTCLSSSIQERLVTHISKLEAVKVRSHRRGFKIEIEINVNMYHTVDIGSGCKGKKACPLRVVGDRHVAKRVTGADCPICLTELSSEMSRMELPCSHVFHSECVVKWLNNSTSCPICRAQDFGEVSIY</sequence>
<evidence type="ECO:0000256" key="1">
    <source>
        <dbReference type="ARBA" id="ARBA00000900"/>
    </source>
</evidence>
<dbReference type="EC" id="2.3.2.27" evidence="2"/>
<dbReference type="AlphaFoldDB" id="A0ABD1AI68"/>
<evidence type="ECO:0000256" key="4">
    <source>
        <dbReference type="ARBA" id="ARBA00022771"/>
    </source>
</evidence>
<dbReference type="InterPro" id="IPR001841">
    <property type="entry name" value="Znf_RING"/>
</dbReference>
<dbReference type="PANTHER" id="PTHR15710:SF159">
    <property type="entry name" value="RING-TYPE DOMAIN-CONTAINING PROTEIN"/>
    <property type="match status" value="1"/>
</dbReference>
<comment type="catalytic activity">
    <reaction evidence="1">
        <text>S-ubiquitinyl-[E2 ubiquitin-conjugating enzyme]-L-cysteine + [acceptor protein]-L-lysine = [E2 ubiquitin-conjugating enzyme]-L-cysteine + N(6)-ubiquitinyl-[acceptor protein]-L-lysine.</text>
        <dbReference type="EC" id="2.3.2.27"/>
    </reaction>
</comment>
<dbReference type="SMART" id="SM00744">
    <property type="entry name" value="RINGv"/>
    <property type="match status" value="1"/>
</dbReference>
<accession>A0ABD1AI68</accession>
<keyword evidence="9" id="KW-1185">Reference proteome</keyword>
<dbReference type="InterPro" id="IPR013083">
    <property type="entry name" value="Znf_RING/FYVE/PHD"/>
</dbReference>
<dbReference type="InterPro" id="IPR011016">
    <property type="entry name" value="Znf_RING-CH"/>
</dbReference>
<reference evidence="8 9" key="1">
    <citation type="submission" date="2024-04" db="EMBL/GenBank/DDBJ databases">
        <title>Genome assembly C_amara_ONT_v2.</title>
        <authorList>
            <person name="Yant L."/>
            <person name="Moore C."/>
            <person name="Slenker M."/>
        </authorList>
    </citation>
    <scope>NUCLEOTIDE SEQUENCE [LARGE SCALE GENOMIC DNA]</scope>
    <source>
        <tissue evidence="8">Leaf</tissue>
    </source>
</reference>
<evidence type="ECO:0000313" key="9">
    <source>
        <dbReference type="Proteomes" id="UP001558713"/>
    </source>
</evidence>
<proteinExistence type="predicted"/>
<dbReference type="PANTHER" id="PTHR15710">
    <property type="entry name" value="E3 UBIQUITIN-PROTEIN LIGASE PRAJA"/>
    <property type="match status" value="1"/>
</dbReference>
<organism evidence="8 9">
    <name type="scientific">Cardamine amara subsp. amara</name>
    <dbReference type="NCBI Taxonomy" id="228776"/>
    <lineage>
        <taxon>Eukaryota</taxon>
        <taxon>Viridiplantae</taxon>
        <taxon>Streptophyta</taxon>
        <taxon>Embryophyta</taxon>
        <taxon>Tracheophyta</taxon>
        <taxon>Spermatophyta</taxon>
        <taxon>Magnoliopsida</taxon>
        <taxon>eudicotyledons</taxon>
        <taxon>Gunneridae</taxon>
        <taxon>Pentapetalae</taxon>
        <taxon>rosids</taxon>
        <taxon>malvids</taxon>
        <taxon>Brassicales</taxon>
        <taxon>Brassicaceae</taxon>
        <taxon>Cardamineae</taxon>
        <taxon>Cardamine</taxon>
    </lineage>
</organism>
<comment type="caution">
    <text evidence="8">The sequence shown here is derived from an EMBL/GenBank/DDBJ whole genome shotgun (WGS) entry which is preliminary data.</text>
</comment>
<protein>
    <recommendedName>
        <fullName evidence="2">RING-type E3 ubiquitin transferase</fullName>
        <ecNumber evidence="2">2.3.2.27</ecNumber>
    </recommendedName>
</protein>
<dbReference type="GO" id="GO:0008270">
    <property type="term" value="F:zinc ion binding"/>
    <property type="evidence" value="ECO:0007669"/>
    <property type="project" value="UniProtKB-KW"/>
</dbReference>
<keyword evidence="5" id="KW-0862">Zinc</keyword>
<evidence type="ECO:0000256" key="5">
    <source>
        <dbReference type="ARBA" id="ARBA00022833"/>
    </source>
</evidence>
<dbReference type="Proteomes" id="UP001558713">
    <property type="component" value="Unassembled WGS sequence"/>
</dbReference>
<dbReference type="SUPFAM" id="SSF57850">
    <property type="entry name" value="RING/U-box"/>
    <property type="match status" value="1"/>
</dbReference>
<evidence type="ECO:0000259" key="7">
    <source>
        <dbReference type="PROSITE" id="PS50089"/>
    </source>
</evidence>
<feature type="domain" description="RING-type" evidence="7">
    <location>
        <begin position="130"/>
        <end position="171"/>
    </location>
</feature>
<dbReference type="PROSITE" id="PS50089">
    <property type="entry name" value="ZF_RING_2"/>
    <property type="match status" value="1"/>
</dbReference>
<dbReference type="EMBL" id="JBANAX010000497">
    <property type="protein sequence ID" value="KAL1206480.1"/>
    <property type="molecule type" value="Genomic_DNA"/>
</dbReference>
<gene>
    <name evidence="8" type="ORF">V5N11_027054</name>
</gene>
<evidence type="ECO:0000256" key="3">
    <source>
        <dbReference type="ARBA" id="ARBA00022723"/>
    </source>
</evidence>
<evidence type="ECO:0000256" key="2">
    <source>
        <dbReference type="ARBA" id="ARBA00012483"/>
    </source>
</evidence>
<dbReference type="Gene3D" id="3.30.40.10">
    <property type="entry name" value="Zinc/RING finger domain, C3HC4 (zinc finger)"/>
    <property type="match status" value="1"/>
</dbReference>
<keyword evidence="4 6" id="KW-0863">Zinc-finger</keyword>